<proteinExistence type="predicted"/>
<dbReference type="GO" id="GO:0005886">
    <property type="term" value="C:plasma membrane"/>
    <property type="evidence" value="ECO:0007669"/>
    <property type="project" value="TreeGrafter"/>
</dbReference>
<evidence type="ECO:0000256" key="6">
    <source>
        <dbReference type="SAM" id="Phobius"/>
    </source>
</evidence>
<name>A0A0M9VNH3_9BASI</name>
<dbReference type="STRING" id="77020.A0A0M9VNH3"/>
<feature type="domain" description="Major facilitator superfamily (MFS) profile" evidence="7">
    <location>
        <begin position="1"/>
        <end position="407"/>
    </location>
</feature>
<feature type="transmembrane region" description="Helical" evidence="6">
    <location>
        <begin position="216"/>
        <end position="237"/>
    </location>
</feature>
<feature type="transmembrane region" description="Helical" evidence="6">
    <location>
        <begin position="109"/>
        <end position="128"/>
    </location>
</feature>
<dbReference type="PANTHER" id="PTHR23501">
    <property type="entry name" value="MAJOR FACILITATOR SUPERFAMILY"/>
    <property type="match status" value="1"/>
</dbReference>
<evidence type="ECO:0000256" key="2">
    <source>
        <dbReference type="ARBA" id="ARBA00022448"/>
    </source>
</evidence>
<dbReference type="EMBL" id="LGAV01000006">
    <property type="protein sequence ID" value="KOS13315.1"/>
    <property type="molecule type" value="Genomic_DNA"/>
</dbReference>
<dbReference type="Pfam" id="PF07690">
    <property type="entry name" value="MFS_1"/>
    <property type="match status" value="1"/>
</dbReference>
<reference evidence="8 9" key="1">
    <citation type="submission" date="2015-07" db="EMBL/GenBank/DDBJ databases">
        <title>Draft Genome Sequence of Malassezia furfur CBS1878 and Malassezia pachydermatis CBS1879.</title>
        <authorList>
            <person name="Triana S."/>
            <person name="Ohm R."/>
            <person name="Gonzalez A."/>
            <person name="DeCock H."/>
            <person name="Restrepo S."/>
            <person name="Celis A."/>
        </authorList>
    </citation>
    <scope>NUCLEOTIDE SEQUENCE [LARGE SCALE GENOMIC DNA]</scope>
    <source>
        <strain evidence="8 9">CBS 1879</strain>
    </source>
</reference>
<dbReference type="InterPro" id="IPR020846">
    <property type="entry name" value="MFS_dom"/>
</dbReference>
<feature type="transmembrane region" description="Helical" evidence="6">
    <location>
        <begin position="377"/>
        <end position="401"/>
    </location>
</feature>
<dbReference type="GO" id="GO:0012505">
    <property type="term" value="C:endomembrane system"/>
    <property type="evidence" value="ECO:0007669"/>
    <property type="project" value="UniProtKB-SubCell"/>
</dbReference>
<dbReference type="InterPro" id="IPR011701">
    <property type="entry name" value="MFS"/>
</dbReference>
<evidence type="ECO:0000313" key="9">
    <source>
        <dbReference type="Proteomes" id="UP000037751"/>
    </source>
</evidence>
<dbReference type="OrthoDB" id="3437016at2759"/>
<feature type="transmembrane region" description="Helical" evidence="6">
    <location>
        <begin position="275"/>
        <end position="301"/>
    </location>
</feature>
<dbReference type="GO" id="GO:0000329">
    <property type="term" value="C:fungal-type vacuole membrane"/>
    <property type="evidence" value="ECO:0007669"/>
    <property type="project" value="TreeGrafter"/>
</dbReference>
<dbReference type="VEuPathDB" id="FungiDB:Malapachy_0122"/>
<dbReference type="AlphaFoldDB" id="A0A0M9VNH3"/>
<dbReference type="RefSeq" id="XP_017990947.1">
    <property type="nucleotide sequence ID" value="XM_018134655.1"/>
</dbReference>
<dbReference type="Proteomes" id="UP000037751">
    <property type="component" value="Unassembled WGS sequence"/>
</dbReference>
<feature type="transmembrane region" description="Helical" evidence="6">
    <location>
        <begin position="66"/>
        <end position="88"/>
    </location>
</feature>
<evidence type="ECO:0000313" key="8">
    <source>
        <dbReference type="EMBL" id="KOS13315.1"/>
    </source>
</evidence>
<dbReference type="GO" id="GO:0015174">
    <property type="term" value="F:basic amino acid transmembrane transporter activity"/>
    <property type="evidence" value="ECO:0007669"/>
    <property type="project" value="TreeGrafter"/>
</dbReference>
<comment type="caution">
    <text evidence="8">The sequence shown here is derived from an EMBL/GenBank/DDBJ whole genome shotgun (WGS) entry which is preliminary data.</text>
</comment>
<evidence type="ECO:0000259" key="7">
    <source>
        <dbReference type="PROSITE" id="PS50850"/>
    </source>
</evidence>
<dbReference type="PROSITE" id="PS50850">
    <property type="entry name" value="MFS"/>
    <property type="match status" value="1"/>
</dbReference>
<protein>
    <submittedName>
        <fullName evidence="8">Vacuolar amino acid permease</fullName>
    </submittedName>
</protein>
<feature type="transmembrane region" description="Helical" evidence="6">
    <location>
        <begin position="244"/>
        <end position="263"/>
    </location>
</feature>
<keyword evidence="4 6" id="KW-1133">Transmembrane helix</keyword>
<evidence type="ECO:0000256" key="4">
    <source>
        <dbReference type="ARBA" id="ARBA00022989"/>
    </source>
</evidence>
<accession>A0A0M9VNH3</accession>
<dbReference type="GeneID" id="28726530"/>
<dbReference type="InterPro" id="IPR036259">
    <property type="entry name" value="MFS_trans_sf"/>
</dbReference>
<dbReference type="PANTHER" id="PTHR23501:SF191">
    <property type="entry name" value="VACUOLAR BASIC AMINO ACID TRANSPORTER 4"/>
    <property type="match status" value="1"/>
</dbReference>
<sequence length="416" mass="46231">MNEILLARAVAGLGGGGLGTVPSVIFSHIIPIKSRGLYQGIGNIFSCLGMATGAPLGGLLNDTIGWRGAFLIQIPVLLLALMALYIFLEHDESLHFTDDQSLSQRLRDLDLLGWFIYTLTPILSLYTLDLVSGQGYALTDLRVLLGMGSVLFVALLFYIVEHRKIKMPLLSLDVMRLRSGWSTMFAMIWLNVGMVAYSFNFPLYFQTVGKLTPSVIGLRMVPSSIAIGLGSLFAGFYMRRTGRYYKLTLVCHFAMVLASIPTATYLLDPPPFSPFVYYTILTFTHGVFFTTTLIALIHAVNKKYFGVATGMNYLFRTTGQVLGVAASGCIVQYFLTKELQNRIIGPGSEELIHEIRQDIRVLPTLPDGIREQAMESYATALHCVFVFVTLVYLLSLINCYFIEDKHLDEDHGITEE</sequence>
<evidence type="ECO:0000256" key="5">
    <source>
        <dbReference type="ARBA" id="ARBA00023136"/>
    </source>
</evidence>
<evidence type="ECO:0000256" key="1">
    <source>
        <dbReference type="ARBA" id="ARBA00004127"/>
    </source>
</evidence>
<organism evidence="8 9">
    <name type="scientific">Malassezia pachydermatis</name>
    <dbReference type="NCBI Taxonomy" id="77020"/>
    <lineage>
        <taxon>Eukaryota</taxon>
        <taxon>Fungi</taxon>
        <taxon>Dikarya</taxon>
        <taxon>Basidiomycota</taxon>
        <taxon>Ustilaginomycotina</taxon>
        <taxon>Malasseziomycetes</taxon>
        <taxon>Malasseziales</taxon>
        <taxon>Malasseziaceae</taxon>
        <taxon>Malassezia</taxon>
    </lineage>
</organism>
<dbReference type="SUPFAM" id="SSF103473">
    <property type="entry name" value="MFS general substrate transporter"/>
    <property type="match status" value="1"/>
</dbReference>
<gene>
    <name evidence="8" type="ORF">Malapachy_0122</name>
</gene>
<dbReference type="Gene3D" id="1.20.1250.20">
    <property type="entry name" value="MFS general substrate transporter like domains"/>
    <property type="match status" value="2"/>
</dbReference>
<keyword evidence="3 6" id="KW-0812">Transmembrane</keyword>
<keyword evidence="9" id="KW-1185">Reference proteome</keyword>
<feature type="transmembrane region" description="Helical" evidence="6">
    <location>
        <begin position="181"/>
        <end position="204"/>
    </location>
</feature>
<keyword evidence="5 6" id="KW-0472">Membrane</keyword>
<feature type="transmembrane region" description="Helical" evidence="6">
    <location>
        <begin position="143"/>
        <end position="160"/>
    </location>
</feature>
<feature type="transmembrane region" description="Helical" evidence="6">
    <location>
        <begin position="41"/>
        <end position="60"/>
    </location>
</feature>
<keyword evidence="2" id="KW-0813">Transport</keyword>
<feature type="transmembrane region" description="Helical" evidence="6">
    <location>
        <begin position="6"/>
        <end position="29"/>
    </location>
</feature>
<comment type="subcellular location">
    <subcellularLocation>
        <location evidence="1">Endomembrane system</location>
        <topology evidence="1">Multi-pass membrane protein</topology>
    </subcellularLocation>
</comment>
<evidence type="ECO:0000256" key="3">
    <source>
        <dbReference type="ARBA" id="ARBA00022692"/>
    </source>
</evidence>